<evidence type="ECO:0000313" key="7">
    <source>
        <dbReference type="EMBL" id="SDX94254.1"/>
    </source>
</evidence>
<dbReference type="GO" id="GO:0050660">
    <property type="term" value="F:flavin adenine dinucleotide binding"/>
    <property type="evidence" value="ECO:0007669"/>
    <property type="project" value="InterPro"/>
</dbReference>
<dbReference type="RefSeq" id="WP_089766737.1">
    <property type="nucleotide sequence ID" value="NZ_FNPB01000004.1"/>
</dbReference>
<evidence type="ECO:0000256" key="2">
    <source>
        <dbReference type="ARBA" id="ARBA00010790"/>
    </source>
</evidence>
<comment type="similarity">
    <text evidence="2">Belongs to the GMC oxidoreductase family.</text>
</comment>
<keyword evidence="8" id="KW-1185">Reference proteome</keyword>
<organism evidence="7 8">
    <name type="scientific">Halobellus clavatus</name>
    <dbReference type="NCBI Taxonomy" id="660517"/>
    <lineage>
        <taxon>Archaea</taxon>
        <taxon>Methanobacteriati</taxon>
        <taxon>Methanobacteriota</taxon>
        <taxon>Stenosarchaea group</taxon>
        <taxon>Halobacteria</taxon>
        <taxon>Halobacteriales</taxon>
        <taxon>Haloferacaceae</taxon>
        <taxon>Halobellus</taxon>
    </lineage>
</organism>
<dbReference type="SUPFAM" id="SSF54373">
    <property type="entry name" value="FAD-linked reductases, C-terminal domain"/>
    <property type="match status" value="1"/>
</dbReference>
<keyword evidence="4" id="KW-0274">FAD</keyword>
<keyword evidence="3" id="KW-0285">Flavoprotein</keyword>
<evidence type="ECO:0000256" key="4">
    <source>
        <dbReference type="ARBA" id="ARBA00022827"/>
    </source>
</evidence>
<dbReference type="AlphaFoldDB" id="A0A1H3FVS0"/>
<sequence>MYDYIIVGGGAAGCTLAHRLTADRSVDVLLLESGNPEEDRDAVKDPTRVWDLLGSDLDWGFEVEPQPGLNGRSIAWPRGKALGGSTVINGMAYVRGHAYDFDNWADLGNDGWSYDDLLPYFKKSENLTADGDAAYHGTDGPLTVSRGTEPSELDEMLVEAAEEVGFEKNMDFNGEQQSGVGYYHSTIEDGHRHSTAAAFIKPILDRDNLDIKTGAHVTELTFSGDTATGVVYNEGWTSDQATVAEDGEVIVAAGAIQSPQLLMLSGIGPADHLKDHDIDVKVDLPGVGQNLQDHLRVNIAFETTGPVPTRTDRAGRGTRYDRVSVGAFKRSAPDLPAPDMQFGLAPGLSPEEPETGYGITVLPLRPTSTGEVRLTSDDPYDHPEIDPNYLDTQKDVDDIITCLRWARRIGEADALAEIRDEEHLPGSEAESDEELLEYARNTAVTGYHATCTAKMGDDDMAVVDDELRVHGLNNLRVIDASVMPEITSGNTNAPTIAIAEKGADLLKEAQ</sequence>
<dbReference type="InterPro" id="IPR007867">
    <property type="entry name" value="GMC_OxRtase_C"/>
</dbReference>
<proteinExistence type="inferred from homology"/>
<dbReference type="Proteomes" id="UP000199170">
    <property type="component" value="Unassembled WGS sequence"/>
</dbReference>
<comment type="cofactor">
    <cofactor evidence="1">
        <name>FAD</name>
        <dbReference type="ChEBI" id="CHEBI:57692"/>
    </cofactor>
</comment>
<name>A0A1H3FVS0_9EURY</name>
<dbReference type="OrthoDB" id="212451at2157"/>
<reference evidence="8" key="1">
    <citation type="submission" date="2016-10" db="EMBL/GenBank/DDBJ databases">
        <authorList>
            <person name="Varghese N."/>
            <person name="Submissions S."/>
        </authorList>
    </citation>
    <scope>NUCLEOTIDE SEQUENCE [LARGE SCALE GENOMIC DNA]</scope>
    <source>
        <strain evidence="8">CGMCC 1.10118</strain>
    </source>
</reference>
<dbReference type="InterPro" id="IPR000172">
    <property type="entry name" value="GMC_OxRdtase_N"/>
</dbReference>
<dbReference type="SUPFAM" id="SSF51905">
    <property type="entry name" value="FAD/NAD(P)-binding domain"/>
    <property type="match status" value="1"/>
</dbReference>
<dbReference type="Gene3D" id="3.50.50.60">
    <property type="entry name" value="FAD/NAD(P)-binding domain"/>
    <property type="match status" value="1"/>
</dbReference>
<feature type="domain" description="Glucose-methanol-choline oxidoreductase N-terminal" evidence="6">
    <location>
        <begin position="254"/>
        <end position="268"/>
    </location>
</feature>
<dbReference type="PROSITE" id="PS00623">
    <property type="entry name" value="GMC_OXRED_1"/>
    <property type="match status" value="1"/>
</dbReference>
<evidence type="ECO:0000256" key="1">
    <source>
        <dbReference type="ARBA" id="ARBA00001974"/>
    </source>
</evidence>
<dbReference type="GO" id="GO:0016614">
    <property type="term" value="F:oxidoreductase activity, acting on CH-OH group of donors"/>
    <property type="evidence" value="ECO:0007669"/>
    <property type="project" value="InterPro"/>
</dbReference>
<dbReference type="EMBL" id="FNPB01000004">
    <property type="protein sequence ID" value="SDX94254.1"/>
    <property type="molecule type" value="Genomic_DNA"/>
</dbReference>
<dbReference type="InterPro" id="IPR012132">
    <property type="entry name" value="GMC_OxRdtase"/>
</dbReference>
<evidence type="ECO:0000313" key="8">
    <source>
        <dbReference type="Proteomes" id="UP000199170"/>
    </source>
</evidence>
<evidence type="ECO:0000256" key="3">
    <source>
        <dbReference type="ARBA" id="ARBA00022630"/>
    </source>
</evidence>
<protein>
    <submittedName>
        <fullName evidence="7">Choline dehydrogenase</fullName>
    </submittedName>
</protein>
<evidence type="ECO:0000259" key="5">
    <source>
        <dbReference type="PROSITE" id="PS00623"/>
    </source>
</evidence>
<dbReference type="PANTHER" id="PTHR11552:SF147">
    <property type="entry name" value="CHOLINE DEHYDROGENASE, MITOCHONDRIAL"/>
    <property type="match status" value="1"/>
</dbReference>
<dbReference type="InterPro" id="IPR036188">
    <property type="entry name" value="FAD/NAD-bd_sf"/>
</dbReference>
<dbReference type="Gene3D" id="3.30.560.10">
    <property type="entry name" value="Glucose Oxidase, domain 3"/>
    <property type="match status" value="1"/>
</dbReference>
<dbReference type="Pfam" id="PF05199">
    <property type="entry name" value="GMC_oxred_C"/>
    <property type="match status" value="1"/>
</dbReference>
<accession>A0A1H3FVS0</accession>
<dbReference type="STRING" id="660517.SAMN04487946_104167"/>
<gene>
    <name evidence="7" type="ORF">SAMN04487946_104167</name>
</gene>
<dbReference type="PANTHER" id="PTHR11552">
    <property type="entry name" value="GLUCOSE-METHANOL-CHOLINE GMC OXIDOREDUCTASE"/>
    <property type="match status" value="1"/>
</dbReference>
<feature type="domain" description="Glucose-methanol-choline oxidoreductase N-terminal" evidence="5">
    <location>
        <begin position="79"/>
        <end position="102"/>
    </location>
</feature>
<dbReference type="PROSITE" id="PS00624">
    <property type="entry name" value="GMC_OXRED_2"/>
    <property type="match status" value="1"/>
</dbReference>
<dbReference type="PIRSF" id="PIRSF000137">
    <property type="entry name" value="Alcohol_oxidase"/>
    <property type="match status" value="1"/>
</dbReference>
<evidence type="ECO:0000259" key="6">
    <source>
        <dbReference type="PROSITE" id="PS00624"/>
    </source>
</evidence>
<dbReference type="Pfam" id="PF00732">
    <property type="entry name" value="GMC_oxred_N"/>
    <property type="match status" value="1"/>
</dbReference>